<keyword evidence="1" id="KW-1133">Transmembrane helix</keyword>
<name>H0HLH7_9HYPH</name>
<dbReference type="AlphaFoldDB" id="H0HLH7"/>
<dbReference type="SUPFAM" id="SSF81442">
    <property type="entry name" value="Cytochrome c oxidase subunit I-like"/>
    <property type="match status" value="1"/>
</dbReference>
<feature type="transmembrane region" description="Helical" evidence="1">
    <location>
        <begin position="34"/>
        <end position="54"/>
    </location>
</feature>
<feature type="transmembrane region" description="Helical" evidence="1">
    <location>
        <begin position="97"/>
        <end position="118"/>
    </location>
</feature>
<evidence type="ECO:0000313" key="3">
    <source>
        <dbReference type="Proteomes" id="UP000003250"/>
    </source>
</evidence>
<keyword evidence="1" id="KW-0812">Transmembrane</keyword>
<dbReference type="EMBL" id="AHAM01000033">
    <property type="protein sequence ID" value="EHK58375.1"/>
    <property type="molecule type" value="Genomic_DNA"/>
</dbReference>
<gene>
    <name evidence="2" type="ORF">MAXJ12_04941</name>
</gene>
<reference evidence="2 3" key="1">
    <citation type="journal article" date="2012" name="J. Bacteriol.">
        <title>Draft Genome Sequence of Mesorhizobium alhagi CCNWXJ12-2T, a Novel Salt-Resistant Species Isolated from the Desert of Northwestern China.</title>
        <authorList>
            <person name="Zhou M."/>
            <person name="Chen W."/>
            <person name="Chen H."/>
            <person name="Wei G."/>
        </authorList>
    </citation>
    <scope>NUCLEOTIDE SEQUENCE [LARGE SCALE GENOMIC DNA]</scope>
    <source>
        <strain evidence="2 3">CCNWXJ12-2</strain>
    </source>
</reference>
<proteinExistence type="predicted"/>
<dbReference type="PATRIC" id="fig|1107882.3.peg.973"/>
<dbReference type="Gene3D" id="1.20.210.10">
    <property type="entry name" value="Cytochrome c oxidase-like, subunit I domain"/>
    <property type="match status" value="1"/>
</dbReference>
<dbReference type="Proteomes" id="UP000003250">
    <property type="component" value="Unassembled WGS sequence"/>
</dbReference>
<feature type="transmembrane region" description="Helical" evidence="1">
    <location>
        <begin position="66"/>
        <end position="85"/>
    </location>
</feature>
<sequence length="165" mass="17366">MLLQKAGQRGMMMMHGRGGGSARGSTMHAIARNFFTLAIGYAIAGMILGLSMAISHDHAQMPTHAHIMVAGWLMSAVFAFFYQLVPAARASRLAPAHFWLTTVSGVGLVAGLFVMLGGNPGIEPVVAVSSIGFFASLLLFAWIALPVLWKADDRAAVPARDATAG</sequence>
<dbReference type="InterPro" id="IPR036927">
    <property type="entry name" value="Cyt_c_oxase-like_su1_sf"/>
</dbReference>
<evidence type="ECO:0000313" key="2">
    <source>
        <dbReference type="EMBL" id="EHK58375.1"/>
    </source>
</evidence>
<accession>H0HLH7</accession>
<feature type="transmembrane region" description="Helical" evidence="1">
    <location>
        <begin position="124"/>
        <end position="145"/>
    </location>
</feature>
<protein>
    <submittedName>
        <fullName evidence="2">Uncharacterized protein</fullName>
    </submittedName>
</protein>
<keyword evidence="1" id="KW-0472">Membrane</keyword>
<evidence type="ECO:0000256" key="1">
    <source>
        <dbReference type="SAM" id="Phobius"/>
    </source>
</evidence>
<keyword evidence="3" id="KW-1185">Reference proteome</keyword>
<organism evidence="2 3">
    <name type="scientific">Mesorhizobium alhagi CCNWXJ12-2</name>
    <dbReference type="NCBI Taxonomy" id="1107882"/>
    <lineage>
        <taxon>Bacteria</taxon>
        <taxon>Pseudomonadati</taxon>
        <taxon>Pseudomonadota</taxon>
        <taxon>Alphaproteobacteria</taxon>
        <taxon>Hyphomicrobiales</taxon>
        <taxon>Phyllobacteriaceae</taxon>
        <taxon>Allomesorhizobium</taxon>
    </lineage>
</organism>